<comment type="caution">
    <text evidence="1">The sequence shown here is derived from an EMBL/GenBank/DDBJ whole genome shotgun (WGS) entry which is preliminary data.</text>
</comment>
<dbReference type="Proteomes" id="UP001456562">
    <property type="component" value="Unassembled WGS sequence"/>
</dbReference>
<dbReference type="RefSeq" id="WP_350241898.1">
    <property type="nucleotide sequence ID" value="NZ_JBEJUE010000077.1"/>
</dbReference>
<evidence type="ECO:0000313" key="2">
    <source>
        <dbReference type="Proteomes" id="UP001456562"/>
    </source>
</evidence>
<sequence length="160" mass="16573">MTISLRPAGPADDVPYEPWEGEDEALAAAAAAGRRAAAWILCLPCPSVAAPVSAWLTRELPDAIETATAILDPGDCDRMGADGLMVNGTGGVDAETMSVLAAVPCAVQEALWLTPDQQMRLVAVASLIHGAVRLLAEDPGSAIMHGQLARVWALVDHAIA</sequence>
<gene>
    <name evidence="1" type="ORF">ABR748_37605</name>
</gene>
<accession>A0ABV1QFA3</accession>
<name>A0ABV1QFA3_STRMI</name>
<dbReference type="EMBL" id="JBEJUE010000077">
    <property type="protein sequence ID" value="MER0429847.1"/>
    <property type="molecule type" value="Genomic_DNA"/>
</dbReference>
<keyword evidence="2" id="KW-1185">Reference proteome</keyword>
<organism evidence="1 2">
    <name type="scientific">Streptomyces microflavus</name>
    <name type="common">Streptomyces lipmanii</name>
    <dbReference type="NCBI Taxonomy" id="1919"/>
    <lineage>
        <taxon>Bacteria</taxon>
        <taxon>Bacillati</taxon>
        <taxon>Actinomycetota</taxon>
        <taxon>Actinomycetes</taxon>
        <taxon>Kitasatosporales</taxon>
        <taxon>Streptomycetaceae</taxon>
        <taxon>Streptomyces</taxon>
    </lineage>
</organism>
<evidence type="ECO:0000313" key="1">
    <source>
        <dbReference type="EMBL" id="MER0429847.1"/>
    </source>
</evidence>
<proteinExistence type="predicted"/>
<protein>
    <submittedName>
        <fullName evidence="1">Uncharacterized protein</fullName>
    </submittedName>
</protein>
<reference evidence="1 2" key="1">
    <citation type="submission" date="2024-01" db="EMBL/GenBank/DDBJ databases">
        <title>Metagenomic exploration of the rhizosphere soil microbial community and their significance in facilitating the development of wild simulated ginseng.</title>
        <authorList>
            <person name="Huang J."/>
        </authorList>
    </citation>
    <scope>NUCLEOTIDE SEQUENCE [LARGE SCALE GENOMIC DNA]</scope>
    <source>
        <strain evidence="1 2">WY141</strain>
    </source>
</reference>